<dbReference type="AlphaFoldDB" id="A0AAN6WQA6"/>
<protein>
    <submittedName>
        <fullName evidence="2">Uncharacterized protein</fullName>
    </submittedName>
</protein>
<keyword evidence="1" id="KW-0732">Signal</keyword>
<dbReference type="InterPro" id="IPR028000">
    <property type="entry name" value="Pma1"/>
</dbReference>
<feature type="signal peptide" evidence="1">
    <location>
        <begin position="1"/>
        <end position="22"/>
    </location>
</feature>
<evidence type="ECO:0000256" key="1">
    <source>
        <dbReference type="SAM" id="SignalP"/>
    </source>
</evidence>
<gene>
    <name evidence="2" type="ORF">QBC35DRAFT_388790</name>
</gene>
<proteinExistence type="predicted"/>
<dbReference type="EMBL" id="MU864440">
    <property type="protein sequence ID" value="KAK4185773.1"/>
    <property type="molecule type" value="Genomic_DNA"/>
</dbReference>
<comment type="caution">
    <text evidence="2">The sequence shown here is derived from an EMBL/GenBank/DDBJ whole genome shotgun (WGS) entry which is preliminary data.</text>
</comment>
<dbReference type="Proteomes" id="UP001302126">
    <property type="component" value="Unassembled WGS sequence"/>
</dbReference>
<evidence type="ECO:0000313" key="3">
    <source>
        <dbReference type="Proteomes" id="UP001302126"/>
    </source>
</evidence>
<reference evidence="2" key="2">
    <citation type="submission" date="2023-05" db="EMBL/GenBank/DDBJ databases">
        <authorList>
            <consortium name="Lawrence Berkeley National Laboratory"/>
            <person name="Steindorff A."/>
            <person name="Hensen N."/>
            <person name="Bonometti L."/>
            <person name="Westerberg I."/>
            <person name="Brannstrom I.O."/>
            <person name="Guillou S."/>
            <person name="Cros-Aarteil S."/>
            <person name="Calhoun S."/>
            <person name="Haridas S."/>
            <person name="Kuo A."/>
            <person name="Mondo S."/>
            <person name="Pangilinan J."/>
            <person name="Riley R."/>
            <person name="Labutti K."/>
            <person name="Andreopoulos B."/>
            <person name="Lipzen A."/>
            <person name="Chen C."/>
            <person name="Yanf M."/>
            <person name="Daum C."/>
            <person name="Ng V."/>
            <person name="Clum A."/>
            <person name="Ohm R."/>
            <person name="Martin F."/>
            <person name="Silar P."/>
            <person name="Natvig D."/>
            <person name="Lalanne C."/>
            <person name="Gautier V."/>
            <person name="Ament-Velasquez S.L."/>
            <person name="Kruys A."/>
            <person name="Hutchinson M.I."/>
            <person name="Powell A.J."/>
            <person name="Barry K."/>
            <person name="Miller A.N."/>
            <person name="Grigoriev I.V."/>
            <person name="Debuchy R."/>
            <person name="Gladieux P."/>
            <person name="Thoren M.H."/>
            <person name="Johannesson H."/>
        </authorList>
    </citation>
    <scope>NUCLEOTIDE SEQUENCE</scope>
    <source>
        <strain evidence="2">PSN309</strain>
    </source>
</reference>
<dbReference type="Pfam" id="PF14610">
    <property type="entry name" value="Psg1"/>
    <property type="match status" value="1"/>
</dbReference>
<feature type="chain" id="PRO_5042919351" evidence="1">
    <location>
        <begin position="23"/>
        <end position="165"/>
    </location>
</feature>
<evidence type="ECO:0000313" key="2">
    <source>
        <dbReference type="EMBL" id="KAK4185773.1"/>
    </source>
</evidence>
<organism evidence="2 3">
    <name type="scientific">Podospora australis</name>
    <dbReference type="NCBI Taxonomy" id="1536484"/>
    <lineage>
        <taxon>Eukaryota</taxon>
        <taxon>Fungi</taxon>
        <taxon>Dikarya</taxon>
        <taxon>Ascomycota</taxon>
        <taxon>Pezizomycotina</taxon>
        <taxon>Sordariomycetes</taxon>
        <taxon>Sordariomycetidae</taxon>
        <taxon>Sordariales</taxon>
        <taxon>Podosporaceae</taxon>
        <taxon>Podospora</taxon>
    </lineage>
</organism>
<keyword evidence="3" id="KW-1185">Reference proteome</keyword>
<name>A0AAN6WQA6_9PEZI</name>
<sequence>MKDTTRLRHLAVSLLLTESALAVALPQQIATTAAPAPLPWVTVNPSGSATTITPQVITTEGHISTVSQAPGELLSTVTYTFSSTDNGGGTSTYTGLAPVAQPTDITEPGGVFLACHSDKGNDAPFCLPRSGTTLVAGKSYYSMIPFLQLFSVVLLSSVRSPRVCL</sequence>
<accession>A0AAN6WQA6</accession>
<reference evidence="2" key="1">
    <citation type="journal article" date="2023" name="Mol. Phylogenet. Evol.">
        <title>Genome-scale phylogeny and comparative genomics of the fungal order Sordariales.</title>
        <authorList>
            <person name="Hensen N."/>
            <person name="Bonometti L."/>
            <person name="Westerberg I."/>
            <person name="Brannstrom I.O."/>
            <person name="Guillou S."/>
            <person name="Cros-Aarteil S."/>
            <person name="Calhoun S."/>
            <person name="Haridas S."/>
            <person name="Kuo A."/>
            <person name="Mondo S."/>
            <person name="Pangilinan J."/>
            <person name="Riley R."/>
            <person name="LaButti K."/>
            <person name="Andreopoulos B."/>
            <person name="Lipzen A."/>
            <person name="Chen C."/>
            <person name="Yan M."/>
            <person name="Daum C."/>
            <person name="Ng V."/>
            <person name="Clum A."/>
            <person name="Steindorff A."/>
            <person name="Ohm R.A."/>
            <person name="Martin F."/>
            <person name="Silar P."/>
            <person name="Natvig D.O."/>
            <person name="Lalanne C."/>
            <person name="Gautier V."/>
            <person name="Ament-Velasquez S.L."/>
            <person name="Kruys A."/>
            <person name="Hutchinson M.I."/>
            <person name="Powell A.J."/>
            <person name="Barry K."/>
            <person name="Miller A.N."/>
            <person name="Grigoriev I.V."/>
            <person name="Debuchy R."/>
            <person name="Gladieux P."/>
            <person name="Hiltunen Thoren M."/>
            <person name="Johannesson H."/>
        </authorList>
    </citation>
    <scope>NUCLEOTIDE SEQUENCE</scope>
    <source>
        <strain evidence="2">PSN309</strain>
    </source>
</reference>